<name>A0A395I6U9_ASPHC</name>
<dbReference type="EMBL" id="KZ824276">
    <property type="protein sequence ID" value="RAL13984.1"/>
    <property type="molecule type" value="Genomic_DNA"/>
</dbReference>
<accession>A0A395I6U9</accession>
<keyword evidence="3" id="KW-1185">Reference proteome</keyword>
<protein>
    <submittedName>
        <fullName evidence="2">Uncharacterized protein</fullName>
    </submittedName>
</protein>
<feature type="compositionally biased region" description="Acidic residues" evidence="1">
    <location>
        <begin position="89"/>
        <end position="98"/>
    </location>
</feature>
<feature type="compositionally biased region" description="Basic residues" evidence="1">
    <location>
        <begin position="57"/>
        <end position="73"/>
    </location>
</feature>
<reference evidence="2 3" key="1">
    <citation type="submission" date="2018-02" db="EMBL/GenBank/DDBJ databases">
        <title>The genomes of Aspergillus section Nigri reveals drivers in fungal speciation.</title>
        <authorList>
            <consortium name="DOE Joint Genome Institute"/>
            <person name="Vesth T.C."/>
            <person name="Nybo J."/>
            <person name="Theobald S."/>
            <person name="Brandl J."/>
            <person name="Frisvad J.C."/>
            <person name="Nielsen K.F."/>
            <person name="Lyhne E.K."/>
            <person name="Kogle M.E."/>
            <person name="Kuo A."/>
            <person name="Riley R."/>
            <person name="Clum A."/>
            <person name="Nolan M."/>
            <person name="Lipzen A."/>
            <person name="Salamov A."/>
            <person name="Henrissat B."/>
            <person name="Wiebenga A."/>
            <person name="De vries R.P."/>
            <person name="Grigoriev I.V."/>
            <person name="Mortensen U.H."/>
            <person name="Andersen M.R."/>
            <person name="Baker S.E."/>
        </authorList>
    </citation>
    <scope>NUCLEOTIDE SEQUENCE [LARGE SCALE GENOMIC DNA]</scope>
    <source>
        <strain evidence="2 3">CBS 101889</strain>
    </source>
</reference>
<feature type="region of interest" description="Disordered" evidence="1">
    <location>
        <begin position="1"/>
        <end position="103"/>
    </location>
</feature>
<evidence type="ECO:0000313" key="3">
    <source>
        <dbReference type="Proteomes" id="UP000248961"/>
    </source>
</evidence>
<dbReference type="RefSeq" id="XP_025553138.1">
    <property type="nucleotide sequence ID" value="XM_025691642.1"/>
</dbReference>
<dbReference type="STRING" id="1450537.A0A395I6U9"/>
<evidence type="ECO:0000313" key="2">
    <source>
        <dbReference type="EMBL" id="RAL13984.1"/>
    </source>
</evidence>
<dbReference type="GeneID" id="37195931"/>
<sequence>MQIDGGVDFVAGGESSPDFSSSPWGLADLVEADEPSSKPTADGLATLIVNNEPLKPSRSRRKTQAKSRRKTRHYSPSDDEVYSSPSDDANGDESLDEYDMPRIKPNEKTGIVFDFSSERAKRWASAINLPGGLYNGEEQDLFFRLAMRGFEPLVPKDWRHDFPTLPESLYPPTSGPSFRPLFQVRRSSNLYATKALANLFSVGGRVRDCDIVRKRPEKLIKDAIKKYFRWAMFDADLHTTESKIPVHAIYAQKKGETTLQAVRRLNRRLRFLTSQYQKAFGLSETQTSRHFPLLIGFIICGPIVAIVTHTTDPQEIETSFDGKFISQFDLSERGQDVWNSLAIAIAVMHARRTMIGLAEEGLGGFTFCETAQPASDPDL</sequence>
<dbReference type="Proteomes" id="UP000248961">
    <property type="component" value="Unassembled WGS sequence"/>
</dbReference>
<dbReference type="OrthoDB" id="5286775at2759"/>
<gene>
    <name evidence="2" type="ORF">BO97DRAFT_341484</name>
</gene>
<proteinExistence type="predicted"/>
<evidence type="ECO:0000256" key="1">
    <source>
        <dbReference type="SAM" id="MobiDB-lite"/>
    </source>
</evidence>
<organism evidence="2 3">
    <name type="scientific">Aspergillus homomorphus (strain CBS 101889)</name>
    <dbReference type="NCBI Taxonomy" id="1450537"/>
    <lineage>
        <taxon>Eukaryota</taxon>
        <taxon>Fungi</taxon>
        <taxon>Dikarya</taxon>
        <taxon>Ascomycota</taxon>
        <taxon>Pezizomycotina</taxon>
        <taxon>Eurotiomycetes</taxon>
        <taxon>Eurotiomycetidae</taxon>
        <taxon>Eurotiales</taxon>
        <taxon>Aspergillaceae</taxon>
        <taxon>Aspergillus</taxon>
        <taxon>Aspergillus subgen. Circumdati</taxon>
    </lineage>
</organism>
<dbReference type="AlphaFoldDB" id="A0A395I6U9"/>
<dbReference type="VEuPathDB" id="FungiDB:BO97DRAFT_341484"/>